<organism evidence="6 7">
    <name type="scientific">Paenibacillus apiarius</name>
    <dbReference type="NCBI Taxonomy" id="46240"/>
    <lineage>
        <taxon>Bacteria</taxon>
        <taxon>Bacillati</taxon>
        <taxon>Bacillota</taxon>
        <taxon>Bacilli</taxon>
        <taxon>Bacillales</taxon>
        <taxon>Paenibacillaceae</taxon>
        <taxon>Paenibacillus</taxon>
    </lineage>
</organism>
<keyword evidence="4" id="KW-0175">Coiled coil</keyword>
<dbReference type="InterPro" id="IPR052708">
    <property type="entry name" value="PxpC"/>
</dbReference>
<accession>A0ABT4DWB2</accession>
<name>A0ABT4DWB2_9BACL</name>
<dbReference type="PANTHER" id="PTHR43309">
    <property type="entry name" value="5-OXOPROLINASE SUBUNIT C"/>
    <property type="match status" value="1"/>
</dbReference>
<dbReference type="Pfam" id="PF02626">
    <property type="entry name" value="CT_A_B"/>
    <property type="match status" value="1"/>
</dbReference>
<dbReference type="RefSeq" id="WP_087432199.1">
    <property type="nucleotide sequence ID" value="NZ_JAMDLV010000074.1"/>
</dbReference>
<evidence type="ECO:0000256" key="4">
    <source>
        <dbReference type="SAM" id="Coils"/>
    </source>
</evidence>
<evidence type="ECO:0000256" key="3">
    <source>
        <dbReference type="ARBA" id="ARBA00022840"/>
    </source>
</evidence>
<keyword evidence="1" id="KW-0547">Nucleotide-binding</keyword>
<evidence type="ECO:0000259" key="5">
    <source>
        <dbReference type="SMART" id="SM00797"/>
    </source>
</evidence>
<dbReference type="InterPro" id="IPR029000">
    <property type="entry name" value="Cyclophilin-like_dom_sf"/>
</dbReference>
<feature type="coiled-coil region" evidence="4">
    <location>
        <begin position="301"/>
        <end position="328"/>
    </location>
</feature>
<dbReference type="InterPro" id="IPR003778">
    <property type="entry name" value="CT_A_B"/>
</dbReference>
<protein>
    <submittedName>
        <fullName evidence="6">Biotin-dependent carboxyltransferase family protein</fullName>
    </submittedName>
</protein>
<gene>
    <name evidence="6" type="ORF">M5X09_18575</name>
</gene>
<evidence type="ECO:0000313" key="7">
    <source>
        <dbReference type="Proteomes" id="UP001207626"/>
    </source>
</evidence>
<evidence type="ECO:0000256" key="1">
    <source>
        <dbReference type="ARBA" id="ARBA00022741"/>
    </source>
</evidence>
<comment type="caution">
    <text evidence="6">The sequence shown here is derived from an EMBL/GenBank/DDBJ whole genome shotgun (WGS) entry which is preliminary data.</text>
</comment>
<dbReference type="SUPFAM" id="SSF50891">
    <property type="entry name" value="Cyclophilin-like"/>
    <property type="match status" value="1"/>
</dbReference>
<dbReference type="SMART" id="SM00797">
    <property type="entry name" value="AHS2"/>
    <property type="match status" value="1"/>
</dbReference>
<keyword evidence="3" id="KW-0067">ATP-binding</keyword>
<sequence>MSLYILKPGLLTTIQDQGRYGYQQQGVIASGAMDSFALRAANVLAGNEQGAAALEITLRGPSIRFEADALIAICGGNLAPCIGAQKVPLWRPVLVRAGEALEFGPCLSGARAYLAVAGGIDVPLVLGSRSTYLRAGLGGFQGRALQAGDVLRCGAASGRAAAYMRNHLGALESEPFAAASWFIGFPSRPLYAQDPVIRFVEGRDFRHFTEESKRGFVSRPFRVTPQSDRMGFRLEGADLRLKAPCEPISAAVSFGTVQVPPEGNPIVLMADRQTIGGYPKIAQVASVDLPVLAQVKPGERIQFAEISLERAEELYVEAELSFAQMEKAIGLYLMKERGV</sequence>
<reference evidence="6 7" key="1">
    <citation type="submission" date="2022-05" db="EMBL/GenBank/DDBJ databases">
        <title>Genome Sequencing of Bee-Associated Microbes.</title>
        <authorList>
            <person name="Dunlap C."/>
        </authorList>
    </citation>
    <scope>NUCLEOTIDE SEQUENCE [LARGE SCALE GENOMIC DNA]</scope>
    <source>
        <strain evidence="6 7">NRRL NRS-1438</strain>
    </source>
</reference>
<feature type="domain" description="Carboxyltransferase" evidence="5">
    <location>
        <begin position="24"/>
        <end position="321"/>
    </location>
</feature>
<keyword evidence="2" id="KW-0378">Hydrolase</keyword>
<dbReference type="Gene3D" id="2.40.100.10">
    <property type="entry name" value="Cyclophilin-like"/>
    <property type="match status" value="1"/>
</dbReference>
<dbReference type="PANTHER" id="PTHR43309:SF5">
    <property type="entry name" value="5-OXOPROLINASE SUBUNIT C"/>
    <property type="match status" value="1"/>
</dbReference>
<dbReference type="NCBIfam" id="TIGR00724">
    <property type="entry name" value="urea_amlyse_rel"/>
    <property type="match status" value="1"/>
</dbReference>
<keyword evidence="7" id="KW-1185">Reference proteome</keyword>
<proteinExistence type="predicted"/>
<evidence type="ECO:0000256" key="2">
    <source>
        <dbReference type="ARBA" id="ARBA00022801"/>
    </source>
</evidence>
<evidence type="ECO:0000313" key="6">
    <source>
        <dbReference type="EMBL" id="MCY9521646.1"/>
    </source>
</evidence>
<dbReference type="EMBL" id="JAMDLW010000024">
    <property type="protein sequence ID" value="MCY9521646.1"/>
    <property type="molecule type" value="Genomic_DNA"/>
</dbReference>
<dbReference type="Proteomes" id="UP001207626">
    <property type="component" value="Unassembled WGS sequence"/>
</dbReference>